<protein>
    <recommendedName>
        <fullName evidence="1">Acid phosphatase</fullName>
        <ecNumber evidence="1">3.1.3.2</ecNumber>
    </recommendedName>
</protein>
<dbReference type="Proteomes" id="UP001597400">
    <property type="component" value="Unassembled WGS sequence"/>
</dbReference>
<evidence type="ECO:0000313" key="5">
    <source>
        <dbReference type="Proteomes" id="UP001597400"/>
    </source>
</evidence>
<dbReference type="InterPro" id="IPR036938">
    <property type="entry name" value="PAP2/HPO_sf"/>
</dbReference>
<proteinExistence type="inferred from homology"/>
<feature type="domain" description="Phosphatidic acid phosphatase type 2/haloperoxidase" evidence="3">
    <location>
        <begin position="94"/>
        <end position="205"/>
    </location>
</feature>
<dbReference type="SMART" id="SM00014">
    <property type="entry name" value="acidPPc"/>
    <property type="match status" value="1"/>
</dbReference>
<dbReference type="SUPFAM" id="SSF48317">
    <property type="entry name" value="Acid phosphatase/Vanadium-dependent haloperoxidase"/>
    <property type="match status" value="1"/>
</dbReference>
<keyword evidence="1" id="KW-0378">Hydrolase</keyword>
<dbReference type="Gene3D" id="1.20.144.10">
    <property type="entry name" value="Phosphatidic acid phosphatase type 2/haloperoxidase"/>
    <property type="match status" value="1"/>
</dbReference>
<evidence type="ECO:0000313" key="4">
    <source>
        <dbReference type="EMBL" id="MFD1952190.1"/>
    </source>
</evidence>
<dbReference type="PRINTS" id="PR00483">
    <property type="entry name" value="BACPHPHTASE"/>
</dbReference>
<sequence>MVPIVSLVLLAAAAPVAQPAYLAGAPMPDLVRILPAPPAKGSPQAVDDAATFRATRPLLGTDRGRIATSDVTTNRLVVFSCAAGLRLDDPGLPALARVMARDGDENMVGRAKDTLAVRRPYLDHDAPICEPKTAHLAANGDYPSGHTTAGWSTALILAELMPDRATAILRRGRQYGESRYICGSHNRSAVEAGYLAGAVKVAALHSVAAFRNEMDAARREIAARRNSTSAPDPATCRLEAGMQ</sequence>
<keyword evidence="5" id="KW-1185">Reference proteome</keyword>
<dbReference type="InterPro" id="IPR000326">
    <property type="entry name" value="PAP2/HPO"/>
</dbReference>
<dbReference type="RefSeq" id="WP_380931245.1">
    <property type="nucleotide sequence ID" value="NZ_JBHUGS010000005.1"/>
</dbReference>
<accession>A0ABW4TZM5</accession>
<reference evidence="5" key="1">
    <citation type="journal article" date="2019" name="Int. J. Syst. Evol. Microbiol.">
        <title>The Global Catalogue of Microorganisms (GCM) 10K type strain sequencing project: providing services to taxonomists for standard genome sequencing and annotation.</title>
        <authorList>
            <consortium name="The Broad Institute Genomics Platform"/>
            <consortium name="The Broad Institute Genome Sequencing Center for Infectious Disease"/>
            <person name="Wu L."/>
            <person name="Ma J."/>
        </authorList>
    </citation>
    <scope>NUCLEOTIDE SEQUENCE [LARGE SCALE GENOMIC DNA]</scope>
    <source>
        <strain evidence="5">CGMCC 1.12702</strain>
    </source>
</reference>
<comment type="similarity">
    <text evidence="1">Belongs to the class A bacterial acid phosphatase family.</text>
</comment>
<dbReference type="EMBL" id="JBHUGS010000005">
    <property type="protein sequence ID" value="MFD1952190.1"/>
    <property type="molecule type" value="Genomic_DNA"/>
</dbReference>
<dbReference type="Pfam" id="PF01569">
    <property type="entry name" value="PAP2"/>
    <property type="match status" value="1"/>
</dbReference>
<evidence type="ECO:0000256" key="2">
    <source>
        <dbReference type="SAM" id="SignalP"/>
    </source>
</evidence>
<keyword evidence="2" id="KW-0732">Signal</keyword>
<dbReference type="CDD" id="cd03397">
    <property type="entry name" value="PAP2_acid_phosphatase"/>
    <property type="match status" value="1"/>
</dbReference>
<dbReference type="InterPro" id="IPR001011">
    <property type="entry name" value="Acid_Pase_classA_bac"/>
</dbReference>
<name>A0ABW4TZM5_9SPHN</name>
<comment type="catalytic activity">
    <reaction evidence="1">
        <text>a phosphate monoester + H2O = an alcohol + phosphate</text>
        <dbReference type="Rhea" id="RHEA:15017"/>
        <dbReference type="ChEBI" id="CHEBI:15377"/>
        <dbReference type="ChEBI" id="CHEBI:30879"/>
        <dbReference type="ChEBI" id="CHEBI:43474"/>
        <dbReference type="ChEBI" id="CHEBI:67140"/>
        <dbReference type="EC" id="3.1.3.2"/>
    </reaction>
</comment>
<dbReference type="EC" id="3.1.3.2" evidence="1"/>
<organism evidence="4 5">
    <name type="scientific">Sphingomonas arantia</name>
    <dbReference type="NCBI Taxonomy" id="1460676"/>
    <lineage>
        <taxon>Bacteria</taxon>
        <taxon>Pseudomonadati</taxon>
        <taxon>Pseudomonadota</taxon>
        <taxon>Alphaproteobacteria</taxon>
        <taxon>Sphingomonadales</taxon>
        <taxon>Sphingomonadaceae</taxon>
        <taxon>Sphingomonas</taxon>
    </lineage>
</organism>
<comment type="caution">
    <text evidence="4">The sequence shown here is derived from an EMBL/GenBank/DDBJ whole genome shotgun (WGS) entry which is preliminary data.</text>
</comment>
<feature type="signal peptide" evidence="2">
    <location>
        <begin position="1"/>
        <end position="22"/>
    </location>
</feature>
<feature type="chain" id="PRO_5046558610" description="Acid phosphatase" evidence="2">
    <location>
        <begin position="23"/>
        <end position="243"/>
    </location>
</feature>
<evidence type="ECO:0000259" key="3">
    <source>
        <dbReference type="SMART" id="SM00014"/>
    </source>
</evidence>
<gene>
    <name evidence="4" type="ORF">ACFSGX_15555</name>
</gene>
<dbReference type="PIRSF" id="PIRSF000897">
    <property type="entry name" value="Acid_Ptase_ClsA"/>
    <property type="match status" value="1"/>
</dbReference>
<evidence type="ECO:0000256" key="1">
    <source>
        <dbReference type="PIRNR" id="PIRNR000897"/>
    </source>
</evidence>